<dbReference type="RefSeq" id="XP_004351867.1">
    <property type="nucleotide sequence ID" value="XM_004351815.1"/>
</dbReference>
<sequence>MIIPKDHRLKIFNDLFKEGVIVAKKDFGAKKHLTIEGVSNLEVLALMRSLKSQKHVTEIFNWQHYYWTLTDQGIQYLRQYLMLPDSVVPSTLRKQAVRTHRGGDREHRGDRHEDGKRTGASGEFRPNFDGERRPRMGPGAYRKDGPPRQPRQPQENSN</sequence>
<dbReference type="Proteomes" id="UP000007797">
    <property type="component" value="Unassembled WGS sequence"/>
</dbReference>
<accession>F4Q8X8</accession>
<dbReference type="STRING" id="1054147.F4Q8X8"/>
<feature type="domain" description="Plectin/eS10 N-terminal" evidence="7">
    <location>
        <begin position="3"/>
        <end position="95"/>
    </location>
</feature>
<proteinExistence type="inferred from homology"/>
<evidence type="ECO:0000256" key="4">
    <source>
        <dbReference type="ARBA" id="ARBA00022980"/>
    </source>
</evidence>
<comment type="similarity">
    <text evidence="2">Belongs to the eukaryotic ribosomal protein eS10 family.</text>
</comment>
<dbReference type="GeneID" id="14867254"/>
<dbReference type="GO" id="GO:0022627">
    <property type="term" value="C:cytosolic small ribosomal subunit"/>
    <property type="evidence" value="ECO:0007669"/>
    <property type="project" value="TreeGrafter"/>
</dbReference>
<keyword evidence="9" id="KW-1185">Reference proteome</keyword>
<protein>
    <submittedName>
        <fullName evidence="8">40S ribosomal protein S10</fullName>
    </submittedName>
</protein>
<dbReference type="PANTHER" id="PTHR12146:SF0">
    <property type="entry name" value="RIBOSOMAL PROTEIN S10"/>
    <property type="match status" value="1"/>
</dbReference>
<evidence type="ECO:0000256" key="3">
    <source>
        <dbReference type="ARBA" id="ARBA00022490"/>
    </source>
</evidence>
<reference evidence="9" key="1">
    <citation type="journal article" date="2011" name="Genome Res.">
        <title>Phylogeny-wide analysis of social amoeba genomes highlights ancient origins for complex intercellular communication.</title>
        <authorList>
            <person name="Heidel A.J."/>
            <person name="Lawal H.M."/>
            <person name="Felder M."/>
            <person name="Schilde C."/>
            <person name="Helps N.R."/>
            <person name="Tunggal B."/>
            <person name="Rivero F."/>
            <person name="John U."/>
            <person name="Schleicher M."/>
            <person name="Eichinger L."/>
            <person name="Platzer M."/>
            <person name="Noegel A.A."/>
            <person name="Schaap P."/>
            <person name="Gloeckner G."/>
        </authorList>
    </citation>
    <scope>NUCLEOTIDE SEQUENCE [LARGE SCALE GENOMIC DNA]</scope>
    <source>
        <strain evidence="9">SH3</strain>
    </source>
</reference>
<evidence type="ECO:0000259" key="7">
    <source>
        <dbReference type="Pfam" id="PF03501"/>
    </source>
</evidence>
<dbReference type="KEGG" id="dfa:DFA_09971"/>
<dbReference type="FunFam" id="1.10.10.10:FF:000025">
    <property type="entry name" value="40S ribosomal protein S10"/>
    <property type="match status" value="1"/>
</dbReference>
<comment type="subcellular location">
    <subcellularLocation>
        <location evidence="1">Cytoplasm</location>
    </subcellularLocation>
</comment>
<evidence type="ECO:0000313" key="9">
    <source>
        <dbReference type="Proteomes" id="UP000007797"/>
    </source>
</evidence>
<gene>
    <name evidence="8" type="primary">rps10</name>
    <name evidence="8" type="ORF">DFA_09971</name>
</gene>
<dbReference type="OrthoDB" id="5211809at2759"/>
<keyword evidence="3" id="KW-0963">Cytoplasm</keyword>
<keyword evidence="4 8" id="KW-0689">Ribosomal protein</keyword>
<feature type="compositionally biased region" description="Basic and acidic residues" evidence="6">
    <location>
        <begin position="101"/>
        <end position="117"/>
    </location>
</feature>
<evidence type="ECO:0000256" key="1">
    <source>
        <dbReference type="ARBA" id="ARBA00004496"/>
    </source>
</evidence>
<organism evidence="8 9">
    <name type="scientific">Cavenderia fasciculata</name>
    <name type="common">Slime mold</name>
    <name type="synonym">Dictyostelium fasciculatum</name>
    <dbReference type="NCBI Taxonomy" id="261658"/>
    <lineage>
        <taxon>Eukaryota</taxon>
        <taxon>Amoebozoa</taxon>
        <taxon>Evosea</taxon>
        <taxon>Eumycetozoa</taxon>
        <taxon>Dictyostelia</taxon>
        <taxon>Acytosteliales</taxon>
        <taxon>Cavenderiaceae</taxon>
        <taxon>Cavenderia</taxon>
    </lineage>
</organism>
<evidence type="ECO:0000256" key="5">
    <source>
        <dbReference type="ARBA" id="ARBA00023274"/>
    </source>
</evidence>
<name>F4Q8X8_CACFS</name>
<dbReference type="PANTHER" id="PTHR12146">
    <property type="entry name" value="40S RIBOSOMAL PROTEIN S10"/>
    <property type="match status" value="1"/>
</dbReference>
<dbReference type="OMA" id="YRRRDQE"/>
<dbReference type="EMBL" id="GL883026">
    <property type="protein sequence ID" value="EGG15147.1"/>
    <property type="molecule type" value="Genomic_DNA"/>
</dbReference>
<dbReference type="InterPro" id="IPR036388">
    <property type="entry name" value="WH-like_DNA-bd_sf"/>
</dbReference>
<dbReference type="Pfam" id="PF03501">
    <property type="entry name" value="S10_plectin"/>
    <property type="match status" value="1"/>
</dbReference>
<dbReference type="GO" id="GO:0003735">
    <property type="term" value="F:structural constituent of ribosome"/>
    <property type="evidence" value="ECO:0007669"/>
    <property type="project" value="TreeGrafter"/>
</dbReference>
<evidence type="ECO:0000256" key="6">
    <source>
        <dbReference type="SAM" id="MobiDB-lite"/>
    </source>
</evidence>
<dbReference type="GO" id="GO:0003723">
    <property type="term" value="F:RNA binding"/>
    <property type="evidence" value="ECO:0007669"/>
    <property type="project" value="TreeGrafter"/>
</dbReference>
<keyword evidence="5" id="KW-0687">Ribonucleoprotein</keyword>
<dbReference type="AlphaFoldDB" id="F4Q8X8"/>
<dbReference type="InterPro" id="IPR037447">
    <property type="entry name" value="Ribosomal_eS10"/>
</dbReference>
<evidence type="ECO:0000256" key="2">
    <source>
        <dbReference type="ARBA" id="ARBA00007278"/>
    </source>
</evidence>
<feature type="region of interest" description="Disordered" evidence="6">
    <location>
        <begin position="91"/>
        <end position="158"/>
    </location>
</feature>
<evidence type="ECO:0000313" key="8">
    <source>
        <dbReference type="EMBL" id="EGG15147.1"/>
    </source>
</evidence>
<dbReference type="InterPro" id="IPR005326">
    <property type="entry name" value="Plectin_eS10_N"/>
</dbReference>
<dbReference type="Gene3D" id="1.10.10.10">
    <property type="entry name" value="Winged helix-like DNA-binding domain superfamily/Winged helix DNA-binding domain"/>
    <property type="match status" value="1"/>
</dbReference>
<dbReference type="GO" id="GO:0000822">
    <property type="term" value="F:inositol hexakisphosphate binding"/>
    <property type="evidence" value="ECO:0007669"/>
    <property type="project" value="EnsemblProtists"/>
</dbReference>